<dbReference type="InterPro" id="IPR053902">
    <property type="entry name" value="IL33_C"/>
</dbReference>
<evidence type="ECO:0000256" key="1">
    <source>
        <dbReference type="ARBA" id="ARBA00004123"/>
    </source>
</evidence>
<dbReference type="KEGG" id="hai:109394554"/>
<dbReference type="Proteomes" id="UP000694851">
    <property type="component" value="Unplaced"/>
</dbReference>
<protein>
    <recommendedName>
        <fullName evidence="6">Interleukin-33</fullName>
    </recommendedName>
</protein>
<evidence type="ECO:0000256" key="10">
    <source>
        <dbReference type="ARBA" id="ARBA00022525"/>
    </source>
</evidence>
<keyword evidence="13" id="KW-0968">Cytoplasmic vesicle</keyword>
<evidence type="ECO:0000313" key="19">
    <source>
        <dbReference type="RefSeq" id="XP_019520255.1"/>
    </source>
</evidence>
<name>A0A8B7T3J1_HIPAR</name>
<dbReference type="CTD" id="90865"/>
<comment type="subunit">
    <text evidence="15">Forms a 1:1:1 heterotrimeric complex with its primary high-affinity receptor IL1RL1 and the coreceptor IL1RAP. Interacts with cargo receptor TMED10; the interaction mediates the translocation from the cytoplasm into the ERGIC (endoplasmic reticulum-Golgi intermediate compartment) and thereby secretion.</text>
</comment>
<keyword evidence="12" id="KW-0539">Nucleus</keyword>
<comment type="function">
    <text evidence="14">In quiescent endothelia the uncleaved form is constitutively and abundantly expressed, and acts as a chromatin-associated nuclear factor with transcriptional repressor properties, it may sequester nuclear NF-kappaB/RELA, lowering expression of its targets. This form is rapidely lost upon angiogenic or pro-inflammatory activation.</text>
</comment>
<dbReference type="GO" id="GO:0005615">
    <property type="term" value="C:extracellular space"/>
    <property type="evidence" value="ECO:0007669"/>
    <property type="project" value="UniProtKB-KW"/>
</dbReference>
<evidence type="ECO:0000259" key="17">
    <source>
        <dbReference type="Pfam" id="PF15095"/>
    </source>
</evidence>
<accession>A0A8B7T3J1</accession>
<dbReference type="GO" id="GO:0005125">
    <property type="term" value="F:cytokine activity"/>
    <property type="evidence" value="ECO:0007669"/>
    <property type="project" value="UniProtKB-KW"/>
</dbReference>
<proteinExistence type="inferred from homology"/>
<sequence length="271" mass="30531">MKPEMKYSTTKISSAKMSSSSGKALVKSPRLRKPLQKAKEVCQMYFMQLRSGLIIKKACYFRKETTNGHSRKTAGKYKEQRLFLSDSPRFLNKSVDFTFDVPMVRKCTRANDGSSSIQECSVSLSTYNDQSITFLFVDGGYEISVEDLGNNQKKDKVLFRYYDSQITTSETGDGVDGQIVMVSLSPTNDKDVLLHANNKEHSVELQKCETPFPDQTFFLLHKEPSSSKWVSFECKSNPGVFIGVKDNQLALIKLGDQTEGSSRESIIFKLS</sequence>
<evidence type="ECO:0000256" key="7">
    <source>
        <dbReference type="ARBA" id="ARBA00022454"/>
    </source>
</evidence>
<evidence type="ECO:0000256" key="13">
    <source>
        <dbReference type="ARBA" id="ARBA00023329"/>
    </source>
</evidence>
<evidence type="ECO:0000256" key="11">
    <source>
        <dbReference type="ARBA" id="ARBA00023163"/>
    </source>
</evidence>
<evidence type="ECO:0000256" key="5">
    <source>
        <dbReference type="ARBA" id="ARBA00007933"/>
    </source>
</evidence>
<evidence type="ECO:0000256" key="2">
    <source>
        <dbReference type="ARBA" id="ARBA00004286"/>
    </source>
</evidence>
<comment type="similarity">
    <text evidence="5">Belongs to the IL-1 family. Highly divergent.</text>
</comment>
<dbReference type="AlphaFoldDB" id="A0A8B7T3J1"/>
<dbReference type="PANTHER" id="PTHR21114:SF0">
    <property type="entry name" value="INTERLEUKIN-33"/>
    <property type="match status" value="1"/>
</dbReference>
<dbReference type="RefSeq" id="XP_019520257.1">
    <property type="nucleotide sequence ID" value="XM_019664712.1"/>
</dbReference>
<organism evidence="18 20">
    <name type="scientific">Hipposideros armiger</name>
    <name type="common">Great Himalayan leaf-nosed bat</name>
    <dbReference type="NCBI Taxonomy" id="186990"/>
    <lineage>
        <taxon>Eukaryota</taxon>
        <taxon>Metazoa</taxon>
        <taxon>Chordata</taxon>
        <taxon>Craniata</taxon>
        <taxon>Vertebrata</taxon>
        <taxon>Euteleostomi</taxon>
        <taxon>Mammalia</taxon>
        <taxon>Eutheria</taxon>
        <taxon>Laurasiatheria</taxon>
        <taxon>Chiroptera</taxon>
        <taxon>Yinpterochiroptera</taxon>
        <taxon>Rhinolophoidea</taxon>
        <taxon>Hipposideridae</taxon>
        <taxon>Hipposideros</taxon>
    </lineage>
</organism>
<keyword evidence="7" id="KW-0158">Chromosome</keyword>
<dbReference type="Gene3D" id="2.80.10.50">
    <property type="match status" value="1"/>
</dbReference>
<evidence type="ECO:0000256" key="6">
    <source>
        <dbReference type="ARBA" id="ARBA00016804"/>
    </source>
</evidence>
<dbReference type="RefSeq" id="XP_019520255.1">
    <property type="nucleotide sequence ID" value="XM_019664710.1"/>
</dbReference>
<gene>
    <name evidence="19 20 21" type="primary">IL33</name>
</gene>
<keyword evidence="8" id="KW-0963">Cytoplasm</keyword>
<evidence type="ECO:0000256" key="12">
    <source>
        <dbReference type="ARBA" id="ARBA00023242"/>
    </source>
</evidence>
<evidence type="ECO:0000256" key="3">
    <source>
        <dbReference type="ARBA" id="ARBA00004398"/>
    </source>
</evidence>
<dbReference type="GeneID" id="109394554"/>
<keyword evidence="11" id="KW-0804">Transcription</keyword>
<evidence type="ECO:0000256" key="8">
    <source>
        <dbReference type="ARBA" id="ARBA00022490"/>
    </source>
</evidence>
<dbReference type="InterPro" id="IPR026145">
    <property type="entry name" value="IL-33"/>
</dbReference>
<dbReference type="RefSeq" id="XP_019520256.1">
    <property type="nucleotide sequence ID" value="XM_019664711.1"/>
</dbReference>
<evidence type="ECO:0000256" key="9">
    <source>
        <dbReference type="ARBA" id="ARBA00022514"/>
    </source>
</evidence>
<dbReference type="Pfam" id="PF15095">
    <property type="entry name" value="IL33_bt"/>
    <property type="match status" value="1"/>
</dbReference>
<dbReference type="GO" id="GO:0001819">
    <property type="term" value="P:positive regulation of cytokine production"/>
    <property type="evidence" value="ECO:0007669"/>
    <property type="project" value="TreeGrafter"/>
</dbReference>
<dbReference type="FunFam" id="2.80.10.50:FF:000052">
    <property type="entry name" value="Interleukin 33"/>
    <property type="match status" value="1"/>
</dbReference>
<reference evidence="19 20" key="1">
    <citation type="submission" date="2025-04" db="UniProtKB">
        <authorList>
            <consortium name="RefSeq"/>
        </authorList>
    </citation>
    <scope>IDENTIFICATION</scope>
    <source>
        <tissue evidence="19 20">Muscle</tissue>
    </source>
</reference>
<dbReference type="OrthoDB" id="9836513at2759"/>
<keyword evidence="9" id="KW-0202">Cytokine</keyword>
<dbReference type="GO" id="GO:0005634">
    <property type="term" value="C:nucleus"/>
    <property type="evidence" value="ECO:0007669"/>
    <property type="project" value="UniProtKB-SubCell"/>
</dbReference>
<dbReference type="GO" id="GO:0030133">
    <property type="term" value="C:transport vesicle"/>
    <property type="evidence" value="ECO:0007669"/>
    <property type="project" value="UniProtKB-SubCell"/>
</dbReference>
<feature type="compositionally biased region" description="Low complexity" evidence="16">
    <location>
        <begin position="8"/>
        <end position="21"/>
    </location>
</feature>
<dbReference type="GO" id="GO:0005694">
    <property type="term" value="C:chromosome"/>
    <property type="evidence" value="ECO:0007669"/>
    <property type="project" value="UniProtKB-SubCell"/>
</dbReference>
<evidence type="ECO:0000313" key="20">
    <source>
        <dbReference type="RefSeq" id="XP_019520256.1"/>
    </source>
</evidence>
<dbReference type="PANTHER" id="PTHR21114">
    <property type="entry name" value="DVS27 PROTEIN"/>
    <property type="match status" value="1"/>
</dbReference>
<feature type="domain" description="Interleukin 33 C-terminal" evidence="17">
    <location>
        <begin position="114"/>
        <end position="271"/>
    </location>
</feature>
<comment type="subcellular location">
    <subcellularLocation>
        <location evidence="2">Chromosome</location>
    </subcellularLocation>
    <subcellularLocation>
        <location evidence="3">Cytoplasmic vesicle</location>
        <location evidence="3">Secretory vesicle</location>
    </subcellularLocation>
    <subcellularLocation>
        <location evidence="1">Nucleus</location>
    </subcellularLocation>
    <subcellularLocation>
        <location evidence="4">Secreted</location>
    </subcellularLocation>
</comment>
<evidence type="ECO:0000256" key="15">
    <source>
        <dbReference type="ARBA" id="ARBA00046367"/>
    </source>
</evidence>
<keyword evidence="10" id="KW-0964">Secreted</keyword>
<evidence type="ECO:0000256" key="14">
    <source>
        <dbReference type="ARBA" id="ARBA00045203"/>
    </source>
</evidence>
<evidence type="ECO:0000313" key="18">
    <source>
        <dbReference type="Proteomes" id="UP000694851"/>
    </source>
</evidence>
<evidence type="ECO:0000256" key="4">
    <source>
        <dbReference type="ARBA" id="ARBA00004613"/>
    </source>
</evidence>
<evidence type="ECO:0000313" key="21">
    <source>
        <dbReference type="RefSeq" id="XP_019520257.1"/>
    </source>
</evidence>
<feature type="region of interest" description="Disordered" evidence="16">
    <location>
        <begin position="1"/>
        <end position="29"/>
    </location>
</feature>
<dbReference type="GO" id="GO:0050729">
    <property type="term" value="P:positive regulation of inflammatory response"/>
    <property type="evidence" value="ECO:0007669"/>
    <property type="project" value="TreeGrafter"/>
</dbReference>
<evidence type="ECO:0000256" key="16">
    <source>
        <dbReference type="SAM" id="MobiDB-lite"/>
    </source>
</evidence>
<dbReference type="CDD" id="cd23299">
    <property type="entry name" value="beta-trefoil_IL33"/>
    <property type="match status" value="1"/>
</dbReference>
<keyword evidence="18" id="KW-1185">Reference proteome</keyword>